<accession>A0AAU9JBA6</accession>
<organism evidence="1 2">
    <name type="scientific">Blepharisma stoltei</name>
    <dbReference type="NCBI Taxonomy" id="1481888"/>
    <lineage>
        <taxon>Eukaryota</taxon>
        <taxon>Sar</taxon>
        <taxon>Alveolata</taxon>
        <taxon>Ciliophora</taxon>
        <taxon>Postciliodesmatophora</taxon>
        <taxon>Heterotrichea</taxon>
        <taxon>Heterotrichida</taxon>
        <taxon>Blepharismidae</taxon>
        <taxon>Blepharisma</taxon>
    </lineage>
</organism>
<comment type="caution">
    <text evidence="1">The sequence shown here is derived from an EMBL/GenBank/DDBJ whole genome shotgun (WGS) entry which is preliminary data.</text>
</comment>
<dbReference type="EMBL" id="CAJZBQ010000034">
    <property type="protein sequence ID" value="CAG9323498.1"/>
    <property type="molecule type" value="Genomic_DNA"/>
</dbReference>
<gene>
    <name evidence="1" type="ORF">BSTOLATCC_MIC34147</name>
</gene>
<reference evidence="1" key="1">
    <citation type="submission" date="2021-09" db="EMBL/GenBank/DDBJ databases">
        <authorList>
            <consortium name="AG Swart"/>
            <person name="Singh M."/>
            <person name="Singh A."/>
            <person name="Seah K."/>
            <person name="Emmerich C."/>
        </authorList>
    </citation>
    <scope>NUCLEOTIDE SEQUENCE</scope>
    <source>
        <strain evidence="1">ATCC30299</strain>
    </source>
</reference>
<keyword evidence="2" id="KW-1185">Reference proteome</keyword>
<dbReference type="AlphaFoldDB" id="A0AAU9JBA6"/>
<evidence type="ECO:0000313" key="1">
    <source>
        <dbReference type="EMBL" id="CAG9323498.1"/>
    </source>
</evidence>
<protein>
    <submittedName>
        <fullName evidence="1">Uncharacterized protein</fullName>
    </submittedName>
</protein>
<name>A0AAU9JBA6_9CILI</name>
<dbReference type="Proteomes" id="UP001162131">
    <property type="component" value="Unassembled WGS sequence"/>
</dbReference>
<proteinExistence type="predicted"/>
<sequence length="131" mass="14673">MAGKKLKKGKKKKLGKKKRELLPNLYDVPDVPEIPRNALPVVRLNMKLVNPLGYPMDFQLEVPINTKVMTIHDKIAELYGGAARDISISLHKYRPDDPAPLTASLMELGLIQSGDVNVFYDFKPVSHPLLT</sequence>
<evidence type="ECO:0000313" key="2">
    <source>
        <dbReference type="Proteomes" id="UP001162131"/>
    </source>
</evidence>